<sequence length="191" mass="18695">MMKGRLLLAAAATLLAPTGAEASTTFTGVMSGLGVAGPSATCAPLPFGGSIDPATTTGTSNIGNFTYGHTICLASAAGGPIVGTFTLSFAEGNLLGSLSGSSAPTGTPGLSAINLDYLVTGGTGLFAGATGAFSGIGTTNSAVRPSIVNYAFDGQLSIAPEPGTWAMMLLGFGAIGFGLRRQRRSVLQAAG</sequence>
<gene>
    <name evidence="4" type="ORF">H9L12_00750</name>
</gene>
<evidence type="ECO:0000313" key="5">
    <source>
        <dbReference type="Proteomes" id="UP000515955"/>
    </source>
</evidence>
<reference evidence="4 5" key="1">
    <citation type="submission" date="2020-08" db="EMBL/GenBank/DDBJ databases">
        <title>Genome sequence of Sphingomonas rhizophila KACC 19189T.</title>
        <authorList>
            <person name="Hyun D.-W."/>
            <person name="Bae J.-W."/>
        </authorList>
    </citation>
    <scope>NUCLEOTIDE SEQUENCE [LARGE SCALE GENOMIC DNA]</scope>
    <source>
        <strain evidence="4 5">KACC 19189</strain>
    </source>
</reference>
<feature type="chain" id="PRO_5028921779" evidence="2">
    <location>
        <begin position="23"/>
        <end position="191"/>
    </location>
</feature>
<protein>
    <submittedName>
        <fullName evidence="4">PEPxxWA-CTERM sorting domain-containing protein</fullName>
    </submittedName>
</protein>
<evidence type="ECO:0000256" key="2">
    <source>
        <dbReference type="SAM" id="SignalP"/>
    </source>
</evidence>
<dbReference type="RefSeq" id="WP_187542216.1">
    <property type="nucleotide sequence ID" value="NZ_CP060717.1"/>
</dbReference>
<dbReference type="AlphaFoldDB" id="A0A7G9SBJ4"/>
<proteinExistence type="predicted"/>
<keyword evidence="1" id="KW-0812">Transmembrane</keyword>
<keyword evidence="2" id="KW-0732">Signal</keyword>
<evidence type="ECO:0000259" key="3">
    <source>
        <dbReference type="Pfam" id="PF07589"/>
    </source>
</evidence>
<dbReference type="NCBIfam" id="TIGR02595">
    <property type="entry name" value="PEP_CTERM"/>
    <property type="match status" value="1"/>
</dbReference>
<keyword evidence="1" id="KW-1133">Transmembrane helix</keyword>
<dbReference type="EMBL" id="CP060717">
    <property type="protein sequence ID" value="QNN65219.1"/>
    <property type="molecule type" value="Genomic_DNA"/>
</dbReference>
<feature type="transmembrane region" description="Helical" evidence="1">
    <location>
        <begin position="162"/>
        <end position="179"/>
    </location>
</feature>
<dbReference type="NCBIfam" id="NF035944">
    <property type="entry name" value="PEPxxWA-CTERM"/>
    <property type="match status" value="1"/>
</dbReference>
<keyword evidence="1" id="KW-0472">Membrane</keyword>
<dbReference type="Proteomes" id="UP000515955">
    <property type="component" value="Chromosome"/>
</dbReference>
<dbReference type="InterPro" id="IPR013424">
    <property type="entry name" value="Ice-binding_C"/>
</dbReference>
<feature type="domain" description="Ice-binding protein C-terminal" evidence="3">
    <location>
        <begin position="160"/>
        <end position="181"/>
    </location>
</feature>
<dbReference type="KEGG" id="srhi:H9L12_00750"/>
<dbReference type="Pfam" id="PF07589">
    <property type="entry name" value="PEP-CTERM"/>
    <property type="match status" value="1"/>
</dbReference>
<name>A0A7G9SBJ4_9SPHN</name>
<feature type="signal peptide" evidence="2">
    <location>
        <begin position="1"/>
        <end position="22"/>
    </location>
</feature>
<evidence type="ECO:0000256" key="1">
    <source>
        <dbReference type="SAM" id="Phobius"/>
    </source>
</evidence>
<accession>A0A7G9SBJ4</accession>
<organism evidence="4 5">
    <name type="scientific">Sphingomonas rhizophila</name>
    <dbReference type="NCBI Taxonomy" id="2071607"/>
    <lineage>
        <taxon>Bacteria</taxon>
        <taxon>Pseudomonadati</taxon>
        <taxon>Pseudomonadota</taxon>
        <taxon>Alphaproteobacteria</taxon>
        <taxon>Sphingomonadales</taxon>
        <taxon>Sphingomonadaceae</taxon>
        <taxon>Sphingomonas</taxon>
    </lineage>
</organism>
<evidence type="ECO:0000313" key="4">
    <source>
        <dbReference type="EMBL" id="QNN65219.1"/>
    </source>
</evidence>
<keyword evidence="5" id="KW-1185">Reference proteome</keyword>